<dbReference type="GO" id="GO:0003677">
    <property type="term" value="F:DNA binding"/>
    <property type="evidence" value="ECO:0007669"/>
    <property type="project" value="UniProtKB-KW"/>
</dbReference>
<dbReference type="NCBIfam" id="NF033788">
    <property type="entry name" value="HTH_metalloreg"/>
    <property type="match status" value="1"/>
</dbReference>
<dbReference type="Pfam" id="PF01022">
    <property type="entry name" value="HTH_5"/>
    <property type="match status" value="1"/>
</dbReference>
<evidence type="ECO:0000256" key="4">
    <source>
        <dbReference type="SAM" id="Phobius"/>
    </source>
</evidence>
<feature type="transmembrane region" description="Helical" evidence="4">
    <location>
        <begin position="21"/>
        <end position="40"/>
    </location>
</feature>
<dbReference type="InterPro" id="IPR001845">
    <property type="entry name" value="HTH_ArsR_DNA-bd_dom"/>
</dbReference>
<evidence type="ECO:0000256" key="3">
    <source>
        <dbReference type="ARBA" id="ARBA00023163"/>
    </source>
</evidence>
<dbReference type="SUPFAM" id="SSF46785">
    <property type="entry name" value="Winged helix' DNA-binding domain"/>
    <property type="match status" value="1"/>
</dbReference>
<reference evidence="6" key="1">
    <citation type="submission" date="2020-08" db="EMBL/GenBank/DDBJ databases">
        <title>Genome public.</title>
        <authorList>
            <person name="Liu C."/>
            <person name="Sun Q."/>
        </authorList>
    </citation>
    <scope>NUCLEOTIDE SEQUENCE</scope>
    <source>
        <strain evidence="6">NSJ-51</strain>
    </source>
</reference>
<evidence type="ECO:0000313" key="6">
    <source>
        <dbReference type="EMBL" id="MBC5735035.1"/>
    </source>
</evidence>
<dbReference type="InterPro" id="IPR051011">
    <property type="entry name" value="Metal_resp_trans_reg"/>
</dbReference>
<dbReference type="PANTHER" id="PTHR43132">
    <property type="entry name" value="ARSENICAL RESISTANCE OPERON REPRESSOR ARSR-RELATED"/>
    <property type="match status" value="1"/>
</dbReference>
<dbReference type="SMART" id="SM00418">
    <property type="entry name" value="HTH_ARSR"/>
    <property type="match status" value="1"/>
</dbReference>
<dbReference type="AlphaFoldDB" id="A0A8J6MB20"/>
<dbReference type="InterPro" id="IPR011991">
    <property type="entry name" value="ArsR-like_HTH"/>
</dbReference>
<dbReference type="InterPro" id="IPR036390">
    <property type="entry name" value="WH_DNA-bd_sf"/>
</dbReference>
<dbReference type="CDD" id="cd00090">
    <property type="entry name" value="HTH_ARSR"/>
    <property type="match status" value="1"/>
</dbReference>
<dbReference type="PRINTS" id="PR00778">
    <property type="entry name" value="HTHARSR"/>
</dbReference>
<keyword evidence="4" id="KW-0812">Transmembrane</keyword>
<protein>
    <submittedName>
        <fullName evidence="6">Helix-turn-helix transcriptional regulator</fullName>
    </submittedName>
</protein>
<name>A0A8J6MB20_9FIRM</name>
<evidence type="ECO:0000256" key="1">
    <source>
        <dbReference type="ARBA" id="ARBA00023015"/>
    </source>
</evidence>
<feature type="domain" description="HTH arsR-type" evidence="5">
    <location>
        <begin position="1"/>
        <end position="95"/>
    </location>
</feature>
<dbReference type="GO" id="GO:0003700">
    <property type="term" value="F:DNA-binding transcription factor activity"/>
    <property type="evidence" value="ECO:0007669"/>
    <property type="project" value="InterPro"/>
</dbReference>
<keyword evidence="2" id="KW-0238">DNA-binding</keyword>
<accession>A0A8J6MB20</accession>
<comment type="caution">
    <text evidence="6">The sequence shown here is derived from an EMBL/GenBank/DDBJ whole genome shotgun (WGS) entry which is preliminary data.</text>
</comment>
<evidence type="ECO:0000259" key="5">
    <source>
        <dbReference type="PROSITE" id="PS50987"/>
    </source>
</evidence>
<keyword evidence="1" id="KW-0805">Transcription regulation</keyword>
<keyword evidence="4" id="KW-0472">Membrane</keyword>
<dbReference type="EMBL" id="JACOPP010000034">
    <property type="protein sequence ID" value="MBC5735035.1"/>
    <property type="molecule type" value="Genomic_DNA"/>
</dbReference>
<sequence>MEEQAKKIAELLKLLANEQRLLILCALIPGPMTVGNIHAFTPNITASALSQHLSQLRMAGILDSEKQGMNVIYQIADEHVIGLMSFLKTHYCTGTTTFHG</sequence>
<dbReference type="Proteomes" id="UP000661435">
    <property type="component" value="Unassembled WGS sequence"/>
</dbReference>
<gene>
    <name evidence="6" type="ORF">H8S57_15060</name>
</gene>
<keyword evidence="4" id="KW-1133">Transmembrane helix</keyword>
<dbReference type="PANTHER" id="PTHR43132:SF2">
    <property type="entry name" value="ARSENICAL RESISTANCE OPERON REPRESSOR ARSR-RELATED"/>
    <property type="match status" value="1"/>
</dbReference>
<evidence type="ECO:0000313" key="7">
    <source>
        <dbReference type="Proteomes" id="UP000661435"/>
    </source>
</evidence>
<dbReference type="Gene3D" id="1.10.10.10">
    <property type="entry name" value="Winged helix-like DNA-binding domain superfamily/Winged helix DNA-binding domain"/>
    <property type="match status" value="1"/>
</dbReference>
<proteinExistence type="predicted"/>
<dbReference type="RefSeq" id="WP_186908825.1">
    <property type="nucleotide sequence ID" value="NZ_JACOPP010000034.1"/>
</dbReference>
<organism evidence="6 7">
    <name type="scientific">Lawsonibacter hominis</name>
    <dbReference type="NCBI Taxonomy" id="2763053"/>
    <lineage>
        <taxon>Bacteria</taxon>
        <taxon>Bacillati</taxon>
        <taxon>Bacillota</taxon>
        <taxon>Clostridia</taxon>
        <taxon>Eubacteriales</taxon>
        <taxon>Oscillospiraceae</taxon>
        <taxon>Lawsonibacter</taxon>
    </lineage>
</organism>
<dbReference type="InterPro" id="IPR036388">
    <property type="entry name" value="WH-like_DNA-bd_sf"/>
</dbReference>
<keyword evidence="7" id="KW-1185">Reference proteome</keyword>
<evidence type="ECO:0000256" key="2">
    <source>
        <dbReference type="ARBA" id="ARBA00023125"/>
    </source>
</evidence>
<keyword evidence="3" id="KW-0804">Transcription</keyword>
<dbReference type="PROSITE" id="PS50987">
    <property type="entry name" value="HTH_ARSR_2"/>
    <property type="match status" value="1"/>
</dbReference>